<accession>A0A919VZH5</accession>
<dbReference type="Proteomes" id="UP000677082">
    <property type="component" value="Unassembled WGS sequence"/>
</dbReference>
<feature type="transmembrane region" description="Helical" evidence="1">
    <location>
        <begin position="121"/>
        <end position="141"/>
    </location>
</feature>
<evidence type="ECO:0000313" key="3">
    <source>
        <dbReference type="Proteomes" id="UP000677082"/>
    </source>
</evidence>
<gene>
    <name evidence="2" type="ORF">Ato02nite_019300</name>
</gene>
<proteinExistence type="predicted"/>
<keyword evidence="3" id="KW-1185">Reference proteome</keyword>
<dbReference type="EMBL" id="BOQN01000023">
    <property type="protein sequence ID" value="GIM90137.1"/>
    <property type="molecule type" value="Genomic_DNA"/>
</dbReference>
<keyword evidence="1" id="KW-1133">Transmembrane helix</keyword>
<evidence type="ECO:0000256" key="1">
    <source>
        <dbReference type="SAM" id="Phobius"/>
    </source>
</evidence>
<comment type="caution">
    <text evidence="2">The sequence shown here is derived from an EMBL/GenBank/DDBJ whole genome shotgun (WGS) entry which is preliminary data.</text>
</comment>
<evidence type="ECO:0000313" key="2">
    <source>
        <dbReference type="EMBL" id="GIM90137.1"/>
    </source>
</evidence>
<protein>
    <recommendedName>
        <fullName evidence="4">TrbC/VIRB2 family protein</fullName>
    </recommendedName>
</protein>
<evidence type="ECO:0008006" key="4">
    <source>
        <dbReference type="Google" id="ProtNLM"/>
    </source>
</evidence>
<feature type="transmembrane region" description="Helical" evidence="1">
    <location>
        <begin position="37"/>
        <end position="59"/>
    </location>
</feature>
<keyword evidence="1" id="KW-0812">Transmembrane</keyword>
<organism evidence="2 3">
    <name type="scientific">Paractinoplanes toevensis</name>
    <dbReference type="NCBI Taxonomy" id="571911"/>
    <lineage>
        <taxon>Bacteria</taxon>
        <taxon>Bacillati</taxon>
        <taxon>Actinomycetota</taxon>
        <taxon>Actinomycetes</taxon>
        <taxon>Micromonosporales</taxon>
        <taxon>Micromonosporaceae</taxon>
        <taxon>Paractinoplanes</taxon>
    </lineage>
</organism>
<feature type="transmembrane region" description="Helical" evidence="1">
    <location>
        <begin position="79"/>
        <end position="101"/>
    </location>
</feature>
<reference evidence="2 3" key="1">
    <citation type="submission" date="2021-03" db="EMBL/GenBank/DDBJ databases">
        <title>Whole genome shotgun sequence of Actinoplanes toevensis NBRC 105298.</title>
        <authorList>
            <person name="Komaki H."/>
            <person name="Tamura T."/>
        </authorList>
    </citation>
    <scope>NUCLEOTIDE SEQUENCE [LARGE SCALE GENOMIC DNA]</scope>
    <source>
        <strain evidence="2 3">NBRC 105298</strain>
    </source>
</reference>
<name>A0A919VZH5_9ACTN</name>
<dbReference type="AlphaFoldDB" id="A0A919VZH5"/>
<dbReference type="RefSeq" id="WP_246606404.1">
    <property type="nucleotide sequence ID" value="NZ_BOQN01000023.1"/>
</dbReference>
<dbReference type="Pfam" id="PF18895">
    <property type="entry name" value="T4SS_pilin"/>
    <property type="match status" value="1"/>
</dbReference>
<keyword evidence="1" id="KW-0472">Membrane</keyword>
<dbReference type="InterPro" id="IPR043993">
    <property type="entry name" value="T4SS_pilin"/>
</dbReference>
<sequence length="145" mass="15708">MSRIHPLLLRLTRSLRPYQGQCRAAPVTTRRRFWRRVGFTFAVSAIVLVLAAPAAFAGTGEPTVWAVHPLPVVVDNIRFWLRNILLSVATLFLVLAGVYAATAAGDPGQVDKAKSTFRNALIGYALAVLAPIFLQVVQGIVGADE</sequence>